<feature type="coiled-coil region" evidence="1">
    <location>
        <begin position="571"/>
        <end position="612"/>
    </location>
</feature>
<proteinExistence type="predicted"/>
<dbReference type="PANTHER" id="PTHR23159:SF60">
    <property type="entry name" value="SPINDLE ASSEMBLY ABNORMAL PROTEIN 4"/>
    <property type="match status" value="1"/>
</dbReference>
<gene>
    <name evidence="3" type="ORF">BJ212DRAFT_1259279</name>
</gene>
<evidence type="ECO:0000313" key="4">
    <source>
        <dbReference type="Proteomes" id="UP000807769"/>
    </source>
</evidence>
<dbReference type="RefSeq" id="XP_041199046.1">
    <property type="nucleotide sequence ID" value="XM_041330008.1"/>
</dbReference>
<feature type="compositionally biased region" description="Polar residues" evidence="2">
    <location>
        <begin position="1"/>
        <end position="21"/>
    </location>
</feature>
<accession>A0A9P7JJI2</accession>
<keyword evidence="1" id="KW-0175">Coiled coil</keyword>
<dbReference type="Proteomes" id="UP000807769">
    <property type="component" value="Unassembled WGS sequence"/>
</dbReference>
<sequence length="722" mass="79669">MKGNSSTVAPARQASSISSIREVNDGKPLEEMQQKLKEAMDALSAKTQTVAGLSEALDKARADAVASQSSLLLLQQERAAAVSDLQVLNATLQQDRAEHSRVLVLLESMKRELDAAKLVSFDHTNVVYDLQSQVQSLTAEVAAAHENLETLRTSSEKSSSEAAAAAQSEREAVLRARTDYETISAELEALRVSHASTIHDFQVRSSEAQERAADADALEAQVRRLKAEREENANKLSELEVEILELKESQEQAEDDHAKVLDHLKRLEEELAHAAAATQSALAASKVREGQHAEQLAEVKETHSGELQAANDELSDIVADLAALREELAAAHAAHEQTKVEAQKTAEEHERQIEETESEFFSKHLELSEEIKRITIELEAKVHYNAKVDAVKAEHDLLLQEAFERAKNEAADVHGEDLQALRAESQATIEQLRTAHQSTVDGLKEDHEDVLASQVGDLEKKLSNQSLELRATQDDLVKAKAALESSRSDTESLKAQLEDARAAFVAASASADQASEIDRLTKELANFRDENVMLNDVLAVTKESFLEISSNHTKELEEAARGRVEDVMSLRAAHEEEIGRLAAQKSELSLKLSDLEGEIATLQAQIAAEAAVAPRNNGAMSPSLTMVTREELQRVHEAHNMKMQDVVADHERIVRDLRNEIDGLQNKLDEVHQDIARKSMEIQYLEQEQEESQDSITRYVKVFGLQSVFGVVIALAVIFDFI</sequence>
<feature type="coiled-coil region" evidence="1">
    <location>
        <begin position="208"/>
        <end position="359"/>
    </location>
</feature>
<keyword evidence="4" id="KW-1185">Reference proteome</keyword>
<feature type="compositionally biased region" description="Basic and acidic residues" evidence="2">
    <location>
        <begin position="22"/>
        <end position="31"/>
    </location>
</feature>
<evidence type="ECO:0000256" key="2">
    <source>
        <dbReference type="SAM" id="MobiDB-lite"/>
    </source>
</evidence>
<name>A0A9P7JJI2_9AGAM</name>
<feature type="region of interest" description="Disordered" evidence="2">
    <location>
        <begin position="1"/>
        <end position="31"/>
    </location>
</feature>
<organism evidence="3 4">
    <name type="scientific">Suillus subaureus</name>
    <dbReference type="NCBI Taxonomy" id="48587"/>
    <lineage>
        <taxon>Eukaryota</taxon>
        <taxon>Fungi</taxon>
        <taxon>Dikarya</taxon>
        <taxon>Basidiomycota</taxon>
        <taxon>Agaricomycotina</taxon>
        <taxon>Agaricomycetes</taxon>
        <taxon>Agaricomycetidae</taxon>
        <taxon>Boletales</taxon>
        <taxon>Suillineae</taxon>
        <taxon>Suillaceae</taxon>
        <taxon>Suillus</taxon>
    </lineage>
</organism>
<reference evidence="3" key="1">
    <citation type="journal article" date="2020" name="New Phytol.">
        <title>Comparative genomics reveals dynamic genome evolution in host specialist ectomycorrhizal fungi.</title>
        <authorList>
            <person name="Lofgren L.A."/>
            <person name="Nguyen N.H."/>
            <person name="Vilgalys R."/>
            <person name="Ruytinx J."/>
            <person name="Liao H.L."/>
            <person name="Branco S."/>
            <person name="Kuo A."/>
            <person name="LaButti K."/>
            <person name="Lipzen A."/>
            <person name="Andreopoulos W."/>
            <person name="Pangilinan J."/>
            <person name="Riley R."/>
            <person name="Hundley H."/>
            <person name="Na H."/>
            <person name="Barry K."/>
            <person name="Grigoriev I.V."/>
            <person name="Stajich J.E."/>
            <person name="Kennedy P.G."/>
        </authorList>
    </citation>
    <scope>NUCLEOTIDE SEQUENCE</scope>
    <source>
        <strain evidence="3">MN1</strain>
    </source>
</reference>
<dbReference type="AlphaFoldDB" id="A0A9P7JJI2"/>
<dbReference type="GeneID" id="64624025"/>
<feature type="coiled-coil region" evidence="1">
    <location>
        <begin position="455"/>
        <end position="537"/>
    </location>
</feature>
<dbReference type="OrthoDB" id="2289094at2759"/>
<comment type="caution">
    <text evidence="3">The sequence shown here is derived from an EMBL/GenBank/DDBJ whole genome shotgun (WGS) entry which is preliminary data.</text>
</comment>
<protein>
    <submittedName>
        <fullName evidence="3">Uncharacterized protein</fullName>
    </submittedName>
</protein>
<feature type="coiled-coil region" evidence="1">
    <location>
        <begin position="640"/>
        <end position="688"/>
    </location>
</feature>
<dbReference type="PANTHER" id="PTHR23159">
    <property type="entry name" value="CENTROSOMAL PROTEIN 2"/>
    <property type="match status" value="1"/>
</dbReference>
<evidence type="ECO:0000256" key="1">
    <source>
        <dbReference type="SAM" id="Coils"/>
    </source>
</evidence>
<evidence type="ECO:0000313" key="3">
    <source>
        <dbReference type="EMBL" id="KAG1825793.1"/>
    </source>
</evidence>
<dbReference type="EMBL" id="JABBWG010000002">
    <property type="protein sequence ID" value="KAG1825793.1"/>
    <property type="molecule type" value="Genomic_DNA"/>
</dbReference>